<evidence type="ECO:0000313" key="1">
    <source>
        <dbReference type="EMBL" id="KAF1995330.1"/>
    </source>
</evidence>
<protein>
    <submittedName>
        <fullName evidence="1">Uncharacterized protein</fullName>
    </submittedName>
</protein>
<organism evidence="1 2">
    <name type="scientific">Amniculicola lignicola CBS 123094</name>
    <dbReference type="NCBI Taxonomy" id="1392246"/>
    <lineage>
        <taxon>Eukaryota</taxon>
        <taxon>Fungi</taxon>
        <taxon>Dikarya</taxon>
        <taxon>Ascomycota</taxon>
        <taxon>Pezizomycotina</taxon>
        <taxon>Dothideomycetes</taxon>
        <taxon>Pleosporomycetidae</taxon>
        <taxon>Pleosporales</taxon>
        <taxon>Amniculicolaceae</taxon>
        <taxon>Amniculicola</taxon>
    </lineage>
</organism>
<dbReference type="EMBL" id="ML977640">
    <property type="protein sequence ID" value="KAF1995330.1"/>
    <property type="molecule type" value="Genomic_DNA"/>
</dbReference>
<dbReference type="Proteomes" id="UP000799779">
    <property type="component" value="Unassembled WGS sequence"/>
</dbReference>
<evidence type="ECO:0000313" key="2">
    <source>
        <dbReference type="Proteomes" id="UP000799779"/>
    </source>
</evidence>
<accession>A0A6A5W0V4</accession>
<name>A0A6A5W0V4_9PLEO</name>
<dbReference type="OrthoDB" id="10254604at2759"/>
<gene>
    <name evidence="1" type="ORF">P154DRAFT_580900</name>
</gene>
<proteinExistence type="predicted"/>
<sequence>MNQHIIVIRTHDKVSQLLIPLLFVRSRTVTSMIRSGEQKVDIEKLGQGQQGKLNVLASSIEDERGRCTEDLRTGQAAVAVSQTIRDGAGCTWQQPGTADRSVLPTYFKAATDRFLTVLTKEIYDDEAKGGVPEKDRFHGISLRPGALTSETAGGVLVGKIPCQKSLVALWLPKKWLRY</sequence>
<keyword evidence="2" id="KW-1185">Reference proteome</keyword>
<reference evidence="1" key="1">
    <citation type="journal article" date="2020" name="Stud. Mycol.">
        <title>101 Dothideomycetes genomes: a test case for predicting lifestyles and emergence of pathogens.</title>
        <authorList>
            <person name="Haridas S."/>
            <person name="Albert R."/>
            <person name="Binder M."/>
            <person name="Bloem J."/>
            <person name="Labutti K."/>
            <person name="Salamov A."/>
            <person name="Andreopoulos B."/>
            <person name="Baker S."/>
            <person name="Barry K."/>
            <person name="Bills G."/>
            <person name="Bluhm B."/>
            <person name="Cannon C."/>
            <person name="Castanera R."/>
            <person name="Culley D."/>
            <person name="Daum C."/>
            <person name="Ezra D."/>
            <person name="Gonzalez J."/>
            <person name="Henrissat B."/>
            <person name="Kuo A."/>
            <person name="Liang C."/>
            <person name="Lipzen A."/>
            <person name="Lutzoni F."/>
            <person name="Magnuson J."/>
            <person name="Mondo S."/>
            <person name="Nolan M."/>
            <person name="Ohm R."/>
            <person name="Pangilinan J."/>
            <person name="Park H.-J."/>
            <person name="Ramirez L."/>
            <person name="Alfaro M."/>
            <person name="Sun H."/>
            <person name="Tritt A."/>
            <person name="Yoshinaga Y."/>
            <person name="Zwiers L.-H."/>
            <person name="Turgeon B."/>
            <person name="Goodwin S."/>
            <person name="Spatafora J."/>
            <person name="Crous P."/>
            <person name="Grigoriev I."/>
        </authorList>
    </citation>
    <scope>NUCLEOTIDE SEQUENCE</scope>
    <source>
        <strain evidence="1">CBS 123094</strain>
    </source>
</reference>
<dbReference type="AlphaFoldDB" id="A0A6A5W0V4"/>